<dbReference type="AlphaFoldDB" id="A0A2P2GKN8"/>
<gene>
    <name evidence="3" type="ORF">VO63_20085</name>
</gene>
<protein>
    <recommendedName>
        <fullName evidence="2">WYL domain-containing protein</fullName>
    </recommendedName>
</protein>
<feature type="compositionally biased region" description="Basic and acidic residues" evidence="1">
    <location>
        <begin position="126"/>
        <end position="136"/>
    </location>
</feature>
<evidence type="ECO:0000259" key="2">
    <source>
        <dbReference type="Pfam" id="PF13280"/>
    </source>
</evidence>
<evidence type="ECO:0000256" key="1">
    <source>
        <dbReference type="SAM" id="MobiDB-lite"/>
    </source>
</evidence>
<keyword evidence="4" id="KW-1185">Reference proteome</keyword>
<feature type="region of interest" description="Disordered" evidence="1">
    <location>
        <begin position="126"/>
        <end position="149"/>
    </location>
</feature>
<dbReference type="RefSeq" id="WP_046909245.1">
    <property type="nucleotide sequence ID" value="NZ_BAAAXG010000009.1"/>
</dbReference>
<evidence type="ECO:0000313" key="4">
    <source>
        <dbReference type="Proteomes" id="UP000265325"/>
    </source>
</evidence>
<organism evidence="3 4">
    <name type="scientific">Streptomyces showdoensis</name>
    <dbReference type="NCBI Taxonomy" id="68268"/>
    <lineage>
        <taxon>Bacteria</taxon>
        <taxon>Bacillati</taxon>
        <taxon>Actinomycetota</taxon>
        <taxon>Actinomycetes</taxon>
        <taxon>Kitasatosporales</taxon>
        <taxon>Streptomycetaceae</taxon>
        <taxon>Streptomyces</taxon>
    </lineage>
</organism>
<feature type="compositionally biased region" description="Polar residues" evidence="1">
    <location>
        <begin position="140"/>
        <end position="149"/>
    </location>
</feature>
<sequence length="149" mass="16813">MKHTNRQTTTRTLTDLYRAIDRQHAVTITYLKPGETEPTVRTVEIHELRTTTARIAKDGTVKGGDIVVVAMCRLRGEAREFHLAGILTYTVHRIAHTLAIPTNTTYEPTPSAPAHDETALIHFELERDRDDADYRPRRPLTQTDADLAA</sequence>
<dbReference type="Pfam" id="PF13280">
    <property type="entry name" value="WYL"/>
    <property type="match status" value="1"/>
</dbReference>
<feature type="domain" description="WYL" evidence="2">
    <location>
        <begin position="12"/>
        <end position="90"/>
    </location>
</feature>
<evidence type="ECO:0000313" key="3">
    <source>
        <dbReference type="EMBL" id="KKZ72083.1"/>
    </source>
</evidence>
<dbReference type="OrthoDB" id="4181618at2"/>
<accession>A0A2P2GKN8</accession>
<proteinExistence type="predicted"/>
<reference evidence="3 4" key="1">
    <citation type="submission" date="2015-05" db="EMBL/GenBank/DDBJ databases">
        <title>Draft Genome assembly of Streptomyces showdoensis.</title>
        <authorList>
            <person name="Thapa K.K."/>
            <person name="Metsa-Ketela M."/>
        </authorList>
    </citation>
    <scope>NUCLEOTIDE SEQUENCE [LARGE SCALE GENOMIC DNA]</scope>
    <source>
        <strain evidence="3 4">ATCC 15227</strain>
    </source>
</reference>
<name>A0A2P2GKN8_STREW</name>
<dbReference type="EMBL" id="LAQS01000030">
    <property type="protein sequence ID" value="KKZ72083.1"/>
    <property type="molecule type" value="Genomic_DNA"/>
</dbReference>
<dbReference type="InterPro" id="IPR026881">
    <property type="entry name" value="WYL_dom"/>
</dbReference>
<dbReference type="Proteomes" id="UP000265325">
    <property type="component" value="Unassembled WGS sequence"/>
</dbReference>
<comment type="caution">
    <text evidence="3">The sequence shown here is derived from an EMBL/GenBank/DDBJ whole genome shotgun (WGS) entry which is preliminary data.</text>
</comment>